<feature type="region of interest" description="Disordered" evidence="1">
    <location>
        <begin position="76"/>
        <end position="143"/>
    </location>
</feature>
<evidence type="ECO:0000313" key="2">
    <source>
        <dbReference type="EnsemblPlants" id="OB12G17800.1"/>
    </source>
</evidence>
<evidence type="ECO:0000256" key="1">
    <source>
        <dbReference type="SAM" id="MobiDB-lite"/>
    </source>
</evidence>
<reference evidence="2" key="1">
    <citation type="journal article" date="2013" name="Nat. Commun.">
        <title>Whole-genome sequencing of Oryza brachyantha reveals mechanisms underlying Oryza genome evolution.</title>
        <authorList>
            <person name="Chen J."/>
            <person name="Huang Q."/>
            <person name="Gao D."/>
            <person name="Wang J."/>
            <person name="Lang Y."/>
            <person name="Liu T."/>
            <person name="Li B."/>
            <person name="Bai Z."/>
            <person name="Luis Goicoechea J."/>
            <person name="Liang C."/>
            <person name="Chen C."/>
            <person name="Zhang W."/>
            <person name="Sun S."/>
            <person name="Liao Y."/>
            <person name="Zhang X."/>
            <person name="Yang L."/>
            <person name="Song C."/>
            <person name="Wang M."/>
            <person name="Shi J."/>
            <person name="Liu G."/>
            <person name="Liu J."/>
            <person name="Zhou H."/>
            <person name="Zhou W."/>
            <person name="Yu Q."/>
            <person name="An N."/>
            <person name="Chen Y."/>
            <person name="Cai Q."/>
            <person name="Wang B."/>
            <person name="Liu B."/>
            <person name="Min J."/>
            <person name="Huang Y."/>
            <person name="Wu H."/>
            <person name="Li Z."/>
            <person name="Zhang Y."/>
            <person name="Yin Y."/>
            <person name="Song W."/>
            <person name="Jiang J."/>
            <person name="Jackson S.A."/>
            <person name="Wing R.A."/>
            <person name="Wang J."/>
            <person name="Chen M."/>
        </authorList>
    </citation>
    <scope>NUCLEOTIDE SEQUENCE [LARGE SCALE GENOMIC DNA]</scope>
    <source>
        <strain evidence="2">cv. IRGC 101232</strain>
    </source>
</reference>
<dbReference type="AlphaFoldDB" id="J3NCS2"/>
<organism evidence="2">
    <name type="scientific">Oryza brachyantha</name>
    <name type="common">malo sina</name>
    <dbReference type="NCBI Taxonomy" id="4533"/>
    <lineage>
        <taxon>Eukaryota</taxon>
        <taxon>Viridiplantae</taxon>
        <taxon>Streptophyta</taxon>
        <taxon>Embryophyta</taxon>
        <taxon>Tracheophyta</taxon>
        <taxon>Spermatophyta</taxon>
        <taxon>Magnoliopsida</taxon>
        <taxon>Liliopsida</taxon>
        <taxon>Poales</taxon>
        <taxon>Poaceae</taxon>
        <taxon>BOP clade</taxon>
        <taxon>Oryzoideae</taxon>
        <taxon>Oryzeae</taxon>
        <taxon>Oryzinae</taxon>
        <taxon>Oryza</taxon>
    </lineage>
</organism>
<sequence length="143" mass="14856">MLFLRPRRLEEILLLGLGVEELDSEREEGTAHKTASASASTSISIAIAAVSCPPPSIVPHRGQSVSVPRPAAAVRLTPLPPLPSVLRPTMPMASAKDPAVHRPPNTAPASAHYNAVEEVADRTPSDRSGGWPHGRAGLGAGLG</sequence>
<dbReference type="HOGENOM" id="CLU_1809181_0_0_1"/>
<reference evidence="2" key="2">
    <citation type="submission" date="2013-04" db="UniProtKB">
        <authorList>
            <consortium name="EnsemblPlants"/>
        </authorList>
    </citation>
    <scope>IDENTIFICATION</scope>
</reference>
<name>J3NCS2_ORYBR</name>
<protein>
    <submittedName>
        <fullName evidence="2">Uncharacterized protein</fullName>
    </submittedName>
</protein>
<evidence type="ECO:0000313" key="3">
    <source>
        <dbReference type="Proteomes" id="UP000006038"/>
    </source>
</evidence>
<keyword evidence="3" id="KW-1185">Reference proteome</keyword>
<dbReference type="Gramene" id="OB12G17800.1">
    <property type="protein sequence ID" value="OB12G17800.1"/>
    <property type="gene ID" value="OB12G17800"/>
</dbReference>
<dbReference type="EnsemblPlants" id="OB12G17800.1">
    <property type="protein sequence ID" value="OB12G17800.1"/>
    <property type="gene ID" value="OB12G17800"/>
</dbReference>
<accession>J3NCS2</accession>
<proteinExistence type="predicted"/>
<dbReference type="Proteomes" id="UP000006038">
    <property type="component" value="Chromosome 12"/>
</dbReference>